<dbReference type="InterPro" id="IPR004448">
    <property type="entry name" value="Nitrate_reductase_NapE"/>
</dbReference>
<accession>A0A560CLG5</accession>
<dbReference type="InterPro" id="IPR010649">
    <property type="entry name" value="NapE_TorE"/>
</dbReference>
<evidence type="ECO:0000256" key="2">
    <source>
        <dbReference type="SAM" id="Phobius"/>
    </source>
</evidence>
<proteinExistence type="predicted"/>
<organism evidence="3 4">
    <name type="scientific">Azospirillum brasilense</name>
    <dbReference type="NCBI Taxonomy" id="192"/>
    <lineage>
        <taxon>Bacteria</taxon>
        <taxon>Pseudomonadati</taxon>
        <taxon>Pseudomonadota</taxon>
        <taxon>Alphaproteobacteria</taxon>
        <taxon>Rhodospirillales</taxon>
        <taxon>Azospirillaceae</taxon>
        <taxon>Azospirillum</taxon>
    </lineage>
</organism>
<protein>
    <submittedName>
        <fullName evidence="3">Nitrate reductase NapE protein</fullName>
    </submittedName>
</protein>
<comment type="caution">
    <text evidence="3">The sequence shown here is derived from an EMBL/GenBank/DDBJ whole genome shotgun (WGS) entry which is preliminary data.</text>
</comment>
<reference evidence="3 4" key="1">
    <citation type="submission" date="2019-06" db="EMBL/GenBank/DDBJ databases">
        <title>Genomic Encyclopedia of Type Strains, Phase IV (KMG-V): Genome sequencing to study the core and pangenomes of soil and plant-associated prokaryotes.</title>
        <authorList>
            <person name="Whitman W."/>
        </authorList>
    </citation>
    <scope>NUCLEOTIDE SEQUENCE [LARGE SCALE GENOMIC DNA]</scope>
    <source>
        <strain evidence="3 4">BR 11650</strain>
    </source>
</reference>
<dbReference type="NCBIfam" id="TIGR02973">
    <property type="entry name" value="nitrate_rd_NapE"/>
    <property type="match status" value="1"/>
</dbReference>
<keyword evidence="2" id="KW-1133">Transmembrane helix</keyword>
<evidence type="ECO:0000313" key="4">
    <source>
        <dbReference type="Proteomes" id="UP000318529"/>
    </source>
</evidence>
<dbReference type="RefSeq" id="WP_145681956.1">
    <property type="nucleotide sequence ID" value="NZ_VITH01000003.1"/>
</dbReference>
<name>A0A560CLG5_AZOBR</name>
<dbReference type="Pfam" id="PF06796">
    <property type="entry name" value="NapE"/>
    <property type="match status" value="1"/>
</dbReference>
<dbReference type="Proteomes" id="UP000318529">
    <property type="component" value="Unassembled WGS sequence"/>
</dbReference>
<gene>
    <name evidence="3" type="ORF">FBZ83_103249</name>
</gene>
<dbReference type="EMBL" id="VITH01000003">
    <property type="protein sequence ID" value="TWA85657.1"/>
    <property type="molecule type" value="Genomic_DNA"/>
</dbReference>
<feature type="region of interest" description="Disordered" evidence="1">
    <location>
        <begin position="1"/>
        <end position="28"/>
    </location>
</feature>
<keyword evidence="2" id="KW-0472">Membrane</keyword>
<evidence type="ECO:0000313" key="3">
    <source>
        <dbReference type="EMBL" id="TWA85657.1"/>
    </source>
</evidence>
<keyword evidence="2" id="KW-0812">Transmembrane</keyword>
<sequence>MNRRQSQGPLPDPVRFPARPAANPPLPDPGAKRREIAMFLILAVVIWPILSVAIVGGYGFLVWMSQLIMGPPGPPPV</sequence>
<feature type="transmembrane region" description="Helical" evidence="2">
    <location>
        <begin position="36"/>
        <end position="61"/>
    </location>
</feature>
<evidence type="ECO:0000256" key="1">
    <source>
        <dbReference type="SAM" id="MobiDB-lite"/>
    </source>
</evidence>
<dbReference type="AlphaFoldDB" id="A0A560CLG5"/>